<dbReference type="RefSeq" id="WP_221428357.1">
    <property type="nucleotide sequence ID" value="NZ_JAHVKP010000001.1"/>
</dbReference>
<dbReference type="EMBL" id="JAHVKP010000001">
    <property type="protein sequence ID" value="MBY6217639.1"/>
    <property type="molecule type" value="Genomic_DNA"/>
</dbReference>
<dbReference type="InterPro" id="IPR010466">
    <property type="entry name" value="DUF1058"/>
</dbReference>
<keyword evidence="1" id="KW-0732">Signal</keyword>
<dbReference type="AlphaFoldDB" id="A0A9Q3S002"/>
<protein>
    <recommendedName>
        <fullName evidence="4">SH3b domain-containing protein</fullName>
    </recommendedName>
</protein>
<accession>A0A9Q3S002</accession>
<dbReference type="Proteomes" id="UP000824927">
    <property type="component" value="Unassembled WGS sequence"/>
</dbReference>
<evidence type="ECO:0000313" key="2">
    <source>
        <dbReference type="EMBL" id="MBY6217639.1"/>
    </source>
</evidence>
<comment type="caution">
    <text evidence="2">The sequence shown here is derived from an EMBL/GenBank/DDBJ whole genome shotgun (WGS) entry which is preliminary data.</text>
</comment>
<evidence type="ECO:0000256" key="1">
    <source>
        <dbReference type="SAM" id="SignalP"/>
    </source>
</evidence>
<organism evidence="2 3">
    <name type="scientific">Qipengyuania aquimaris</name>
    <dbReference type="NCBI Taxonomy" id="255984"/>
    <lineage>
        <taxon>Bacteria</taxon>
        <taxon>Pseudomonadati</taxon>
        <taxon>Pseudomonadota</taxon>
        <taxon>Alphaproteobacteria</taxon>
        <taxon>Sphingomonadales</taxon>
        <taxon>Erythrobacteraceae</taxon>
        <taxon>Qipengyuania</taxon>
    </lineage>
</organism>
<name>A0A9Q3S002_9SPHN</name>
<sequence length="155" mass="17191">MALRISFALLALAAVSVPAQAQDREVPYWATIRYDETNMRVGPSQEYKIDWVYRRKGLPVKVVRVMEGWRLIQDPDGTQGWVAQRQLNPARGALVVGEGESALRAEPSARGAIKWRLEPGVVGALGDCDGNWCEFSVGNRSGWVLQNRLWGAGEP</sequence>
<reference evidence="2" key="1">
    <citation type="submission" date="2021-06" db="EMBL/GenBank/DDBJ databases">
        <title>50 bacteria genomes isolated from Dapeng, Shenzhen, China.</title>
        <authorList>
            <person name="Zheng W."/>
            <person name="Yu S."/>
            <person name="Huang Y."/>
        </authorList>
    </citation>
    <scope>NUCLEOTIDE SEQUENCE</scope>
    <source>
        <strain evidence="2">DP4N28-2</strain>
    </source>
</reference>
<feature type="chain" id="PRO_5040124105" description="SH3b domain-containing protein" evidence="1">
    <location>
        <begin position="22"/>
        <end position="155"/>
    </location>
</feature>
<dbReference type="Pfam" id="PF06347">
    <property type="entry name" value="SH3_4"/>
    <property type="match status" value="2"/>
</dbReference>
<evidence type="ECO:0008006" key="4">
    <source>
        <dbReference type="Google" id="ProtNLM"/>
    </source>
</evidence>
<proteinExistence type="predicted"/>
<evidence type="ECO:0000313" key="3">
    <source>
        <dbReference type="Proteomes" id="UP000824927"/>
    </source>
</evidence>
<dbReference type="Gene3D" id="2.30.30.40">
    <property type="entry name" value="SH3 Domains"/>
    <property type="match status" value="1"/>
</dbReference>
<gene>
    <name evidence="2" type="ORF">KUV31_04715</name>
</gene>
<feature type="signal peptide" evidence="1">
    <location>
        <begin position="1"/>
        <end position="21"/>
    </location>
</feature>